<dbReference type="Pfam" id="PF17482">
    <property type="entry name" value="Phage_sheath_1C"/>
    <property type="match status" value="1"/>
</dbReference>
<keyword evidence="5" id="KW-1185">Reference proteome</keyword>
<name>Q2LQS3_SYNAS</name>
<dbReference type="RefSeq" id="WP_011416467.1">
    <property type="nucleotide sequence ID" value="NC_007759.1"/>
</dbReference>
<dbReference type="eggNOG" id="COG4386">
    <property type="taxonomic scope" value="Bacteria"/>
</dbReference>
<dbReference type="STRING" id="56780.SYN_02293"/>
<sequence length="479" mass="51072">MASENISFDSIPASIRKPGKYFEYNTKLAVRTLPANRQRLLIVAQRLSTGSVAQKVPAQVFSDSEAAAYFGEGSIAHLMVRAAIKAYPYLDLSVCALDDSATNPVARAETLTLTGPATTSGVIALSVGNVVIEVGIATGDTAVEIATAIKAALDDGYPDLPFTVSQGTAPNDHILTFTARNKGTVANQVDFAAEATASGVTAALAETTPGSVDPDIDDALEAVFAEDYTLIATPFNDQTSLTALRDHLDSVSGPMEQRPAVGIYGYDGVLADCTTLAGNINSGRILCAYLRGTKSPAYEIAAAMAAVMASEEDPARPLNTLELKKIAAPPVASRLSRTEQESLLYNGVTPLEVGPGEKVQIVRAITTYIHDPQGIDDVSLLDVTTIRTLDYVRKACRERIALRFPREKLSSKTPDKVRDQLLDVLYSLESLEIVEEVDANAAGLVVERDLQDVNRLDAKIPVDVVNGLHVFAGRIDLLL</sequence>
<reference evidence="4 5" key="1">
    <citation type="journal article" date="2007" name="Proc. Natl. Acad. Sci. U.S.A.">
        <title>The genome of Syntrophus aciditrophicus: life at the thermodynamic limit of microbial growth.</title>
        <authorList>
            <person name="McInerney M.J."/>
            <person name="Rohlin L."/>
            <person name="Mouttaki H."/>
            <person name="Kim U."/>
            <person name="Krupp R.S."/>
            <person name="Rios-Hernandez L."/>
            <person name="Sieber J."/>
            <person name="Struchtemeyer C.G."/>
            <person name="Bhattacharyya A."/>
            <person name="Campbell J.W."/>
            <person name="Gunsalus R.P."/>
        </authorList>
    </citation>
    <scope>NUCLEOTIDE SEQUENCE [LARGE SCALE GENOMIC DNA]</scope>
    <source>
        <strain evidence="4 5">SB</strain>
    </source>
</reference>
<dbReference type="EMBL" id="CP000252">
    <property type="protein sequence ID" value="ABC76433.1"/>
    <property type="molecule type" value="Genomic_DNA"/>
</dbReference>
<dbReference type="Pfam" id="PF04984">
    <property type="entry name" value="Phage_sheath_1"/>
    <property type="match status" value="1"/>
</dbReference>
<evidence type="ECO:0000256" key="1">
    <source>
        <dbReference type="ARBA" id="ARBA00008005"/>
    </source>
</evidence>
<evidence type="ECO:0000259" key="2">
    <source>
        <dbReference type="Pfam" id="PF04984"/>
    </source>
</evidence>
<comment type="similarity">
    <text evidence="1">Belongs to the myoviridae tail sheath protein family.</text>
</comment>
<dbReference type="OrthoDB" id="5442644at2"/>
<dbReference type="HOGENOM" id="CLU_023068_2_0_7"/>
<dbReference type="InParanoid" id="Q2LQS3"/>
<evidence type="ECO:0000259" key="3">
    <source>
        <dbReference type="Pfam" id="PF17482"/>
    </source>
</evidence>
<dbReference type="KEGG" id="sat:SYN_02293"/>
<dbReference type="Proteomes" id="UP000001933">
    <property type="component" value="Chromosome"/>
</dbReference>
<protein>
    <submittedName>
        <fullName evidence="4">Mu-like prophage Flumu tail sheath protein</fullName>
    </submittedName>
</protein>
<dbReference type="AlphaFoldDB" id="Q2LQS3"/>
<accession>Q2LQS3</accession>
<feature type="domain" description="Tail sheath protein subtilisin-like" evidence="2">
    <location>
        <begin position="214"/>
        <end position="367"/>
    </location>
</feature>
<dbReference type="InterPro" id="IPR035089">
    <property type="entry name" value="Phage_sheath_subtilisin"/>
</dbReference>
<dbReference type="InterPro" id="IPR020287">
    <property type="entry name" value="Tail_sheath_C"/>
</dbReference>
<evidence type="ECO:0000313" key="5">
    <source>
        <dbReference type="Proteomes" id="UP000001933"/>
    </source>
</evidence>
<dbReference type="PIRSF" id="PIRSF007349">
    <property type="entry name" value="Tsp_L"/>
    <property type="match status" value="1"/>
</dbReference>
<gene>
    <name evidence="4" type="ORF">SYN_02293</name>
</gene>
<dbReference type="InterPro" id="IPR007067">
    <property type="entry name" value="Tail_sheath"/>
</dbReference>
<feature type="domain" description="Tail sheath protein C-terminal" evidence="3">
    <location>
        <begin position="378"/>
        <end position="476"/>
    </location>
</feature>
<evidence type="ECO:0000313" key="4">
    <source>
        <dbReference type="EMBL" id="ABC76433.1"/>
    </source>
</evidence>
<organism evidence="4 5">
    <name type="scientific">Syntrophus aciditrophicus (strain SB)</name>
    <dbReference type="NCBI Taxonomy" id="56780"/>
    <lineage>
        <taxon>Bacteria</taxon>
        <taxon>Pseudomonadati</taxon>
        <taxon>Thermodesulfobacteriota</taxon>
        <taxon>Syntrophia</taxon>
        <taxon>Syntrophales</taxon>
        <taxon>Syntrophaceae</taxon>
        <taxon>Syntrophus</taxon>
    </lineage>
</organism>
<proteinExistence type="inferred from homology"/>